<dbReference type="Proteomes" id="UP000887565">
    <property type="component" value="Unplaced"/>
</dbReference>
<evidence type="ECO:0000313" key="2">
    <source>
        <dbReference type="WBParaSite" id="nRc.2.0.1.t00246-RA"/>
    </source>
</evidence>
<evidence type="ECO:0000313" key="1">
    <source>
        <dbReference type="Proteomes" id="UP000887565"/>
    </source>
</evidence>
<dbReference type="AlphaFoldDB" id="A0A915HDW2"/>
<dbReference type="WBParaSite" id="nRc.2.0.1.t00246-RA">
    <property type="protein sequence ID" value="nRc.2.0.1.t00246-RA"/>
    <property type="gene ID" value="nRc.2.0.1.g00246"/>
</dbReference>
<organism evidence="1 2">
    <name type="scientific">Romanomermis culicivorax</name>
    <name type="common">Nematode worm</name>
    <dbReference type="NCBI Taxonomy" id="13658"/>
    <lineage>
        <taxon>Eukaryota</taxon>
        <taxon>Metazoa</taxon>
        <taxon>Ecdysozoa</taxon>
        <taxon>Nematoda</taxon>
        <taxon>Enoplea</taxon>
        <taxon>Dorylaimia</taxon>
        <taxon>Mermithida</taxon>
        <taxon>Mermithoidea</taxon>
        <taxon>Mermithidae</taxon>
        <taxon>Romanomermis</taxon>
    </lineage>
</organism>
<sequence>ILNESGISKECIVIKFNFTYNLQRIKSSFGADYKKFETDFLNDPSSFCILVFRQTRSSTIQIIRTRSSLSGEKNFGVVKLAYHISKPSLTWYARFNEQILSRLIASRTGRRRIKRTLARRRIQATMQTDGSPIFDAVELGCPPPDTPLPPVEKTVGTLCHGNLYVIKW</sequence>
<keyword evidence="1" id="KW-1185">Reference proteome</keyword>
<proteinExistence type="predicted"/>
<accession>A0A915HDW2</accession>
<protein>
    <submittedName>
        <fullName evidence="2">Maturase K</fullName>
    </submittedName>
</protein>
<reference evidence="2" key="1">
    <citation type="submission" date="2022-11" db="UniProtKB">
        <authorList>
            <consortium name="WormBaseParasite"/>
        </authorList>
    </citation>
    <scope>IDENTIFICATION</scope>
</reference>
<name>A0A915HDW2_ROMCU</name>